<dbReference type="OrthoDB" id="9775513at2"/>
<dbReference type="Proteomes" id="UP000292423">
    <property type="component" value="Unassembled WGS sequence"/>
</dbReference>
<comment type="subcellular location">
    <subcellularLocation>
        <location evidence="1 9">Cell inner membrane</location>
        <topology evidence="1 9">Single-pass membrane protein</topology>
    </subcellularLocation>
</comment>
<reference evidence="13 14" key="1">
    <citation type="submission" date="2019-02" db="EMBL/GenBank/DDBJ databases">
        <title>Genomic Encyclopedia of Type Strains, Phase IV (KMG-IV): sequencing the most valuable type-strain genomes for metagenomic binning, comparative biology and taxonomic classification.</title>
        <authorList>
            <person name="Goeker M."/>
        </authorList>
    </citation>
    <scope>NUCLEOTIDE SEQUENCE [LARGE SCALE GENOMIC DNA]</scope>
    <source>
        <strain evidence="13 14">DSM 105135</strain>
    </source>
</reference>
<feature type="domain" description="CyaD-like alpha-helical hairpin" evidence="11">
    <location>
        <begin position="130"/>
        <end position="325"/>
    </location>
</feature>
<evidence type="ECO:0000313" key="14">
    <source>
        <dbReference type="Proteomes" id="UP000292423"/>
    </source>
</evidence>
<dbReference type="PRINTS" id="PR01490">
    <property type="entry name" value="RTXTOXIND"/>
</dbReference>
<keyword evidence="3 9" id="KW-0813">Transport</keyword>
<accession>A0A4Q7ZA32</accession>
<proteinExistence type="inferred from homology"/>
<dbReference type="InterPro" id="IPR010129">
    <property type="entry name" value="T1SS_HlyD"/>
</dbReference>
<feature type="coiled-coil region" evidence="10">
    <location>
        <begin position="265"/>
        <end position="321"/>
    </location>
</feature>
<dbReference type="InterPro" id="IPR059040">
    <property type="entry name" value="HH_CyaD-like"/>
</dbReference>
<evidence type="ECO:0000256" key="3">
    <source>
        <dbReference type="ARBA" id="ARBA00022448"/>
    </source>
</evidence>
<dbReference type="GO" id="GO:0005886">
    <property type="term" value="C:plasma membrane"/>
    <property type="evidence" value="ECO:0007669"/>
    <property type="project" value="UniProtKB-SubCell"/>
</dbReference>
<keyword evidence="7 9" id="KW-1133">Transmembrane helix</keyword>
<name>A0A4Q7ZA32_9GAMM</name>
<evidence type="ECO:0000256" key="6">
    <source>
        <dbReference type="ARBA" id="ARBA00022692"/>
    </source>
</evidence>
<evidence type="ECO:0000313" key="13">
    <source>
        <dbReference type="EMBL" id="RZU46745.1"/>
    </source>
</evidence>
<dbReference type="Gene3D" id="2.40.30.170">
    <property type="match status" value="1"/>
</dbReference>
<dbReference type="PANTHER" id="PTHR30386:SF27">
    <property type="entry name" value="MEMBRANE FUSION PROTEIN (MFP) FAMILY PROTEIN"/>
    <property type="match status" value="1"/>
</dbReference>
<comment type="similarity">
    <text evidence="2 9">Belongs to the membrane fusion protein (MFP) (TC 8.A.1) family.</text>
</comment>
<evidence type="ECO:0000256" key="2">
    <source>
        <dbReference type="ARBA" id="ARBA00009477"/>
    </source>
</evidence>
<dbReference type="Pfam" id="PF25988">
    <property type="entry name" value="HH_CyaD"/>
    <property type="match status" value="1"/>
</dbReference>
<dbReference type="EMBL" id="SHKX01000011">
    <property type="protein sequence ID" value="RZU46745.1"/>
    <property type="molecule type" value="Genomic_DNA"/>
</dbReference>
<keyword evidence="5 9" id="KW-0997">Cell inner membrane</keyword>
<dbReference type="InterPro" id="IPR050739">
    <property type="entry name" value="MFP"/>
</dbReference>
<evidence type="ECO:0000256" key="1">
    <source>
        <dbReference type="ARBA" id="ARBA00004377"/>
    </source>
</evidence>
<gene>
    <name evidence="13" type="ORF">EV700_1126</name>
</gene>
<dbReference type="Gene3D" id="2.40.50.100">
    <property type="match status" value="1"/>
</dbReference>
<dbReference type="AlphaFoldDB" id="A0A4Q7ZA32"/>
<evidence type="ECO:0000256" key="4">
    <source>
        <dbReference type="ARBA" id="ARBA00022475"/>
    </source>
</evidence>
<feature type="domain" description="AprE-like beta-barrel" evidence="12">
    <location>
        <begin position="363"/>
        <end position="452"/>
    </location>
</feature>
<dbReference type="PANTHER" id="PTHR30386">
    <property type="entry name" value="MEMBRANE FUSION SUBUNIT OF EMRAB-TOLC MULTIDRUG EFFLUX PUMP"/>
    <property type="match status" value="1"/>
</dbReference>
<keyword evidence="8 9" id="KW-0472">Membrane</keyword>
<dbReference type="NCBIfam" id="TIGR01843">
    <property type="entry name" value="type_I_hlyD"/>
    <property type="match status" value="1"/>
</dbReference>
<evidence type="ECO:0000256" key="9">
    <source>
        <dbReference type="RuleBase" id="RU365093"/>
    </source>
</evidence>
<keyword evidence="10" id="KW-0175">Coiled coil</keyword>
<comment type="caution">
    <text evidence="13">The sequence shown here is derived from an EMBL/GenBank/DDBJ whole genome shotgun (WGS) entry which is preliminary data.</text>
</comment>
<organism evidence="13 14">
    <name type="scientific">Fluviicoccus keumensis</name>
    <dbReference type="NCBI Taxonomy" id="1435465"/>
    <lineage>
        <taxon>Bacteria</taxon>
        <taxon>Pseudomonadati</taxon>
        <taxon>Pseudomonadota</taxon>
        <taxon>Gammaproteobacteria</taxon>
        <taxon>Moraxellales</taxon>
        <taxon>Moraxellaceae</taxon>
        <taxon>Fluviicoccus</taxon>
    </lineage>
</organism>
<evidence type="ECO:0000256" key="5">
    <source>
        <dbReference type="ARBA" id="ARBA00022519"/>
    </source>
</evidence>
<dbReference type="RefSeq" id="WP_130411621.1">
    <property type="nucleotide sequence ID" value="NZ_SHKX01000011.1"/>
</dbReference>
<evidence type="ECO:0000259" key="12">
    <source>
        <dbReference type="Pfam" id="PF26002"/>
    </source>
</evidence>
<evidence type="ECO:0000259" key="11">
    <source>
        <dbReference type="Pfam" id="PF25988"/>
    </source>
</evidence>
<keyword evidence="6 9" id="KW-0812">Transmembrane</keyword>
<dbReference type="InterPro" id="IPR058982">
    <property type="entry name" value="Beta-barrel_AprE"/>
</dbReference>
<feature type="transmembrane region" description="Helical" evidence="9">
    <location>
        <begin position="61"/>
        <end position="81"/>
    </location>
</feature>
<evidence type="ECO:0000256" key="7">
    <source>
        <dbReference type="ARBA" id="ARBA00022989"/>
    </source>
</evidence>
<keyword evidence="4 9" id="KW-1003">Cell membrane</keyword>
<dbReference type="PROSITE" id="PS00543">
    <property type="entry name" value="HLYD_FAMILY"/>
    <property type="match status" value="1"/>
</dbReference>
<evidence type="ECO:0000256" key="8">
    <source>
        <dbReference type="ARBA" id="ARBA00023136"/>
    </source>
</evidence>
<dbReference type="InterPro" id="IPR006144">
    <property type="entry name" value="Secretion_HlyD_CS"/>
</dbReference>
<dbReference type="GO" id="GO:0009306">
    <property type="term" value="P:protein secretion"/>
    <property type="evidence" value="ECO:0007669"/>
    <property type="project" value="InterPro"/>
</dbReference>
<keyword evidence="14" id="KW-1185">Reference proteome</keyword>
<evidence type="ECO:0000256" key="10">
    <source>
        <dbReference type="SAM" id="Coils"/>
    </source>
</evidence>
<protein>
    <recommendedName>
        <fullName evidence="9">Membrane fusion protein (MFP) family protein</fullName>
    </recommendedName>
</protein>
<dbReference type="Pfam" id="PF26002">
    <property type="entry name" value="Beta-barrel_AprE"/>
    <property type="match status" value="1"/>
</dbReference>
<sequence>MSLKIRLQAWADLWRHYGDVFRHAWANREATDGRKLQPHEAQFLPAALALQETPVSPAPRLAMWLIMSFAILALAWSYFGWIDIVAVAQGKIVPSDRTKVIQSFEPSSVKAIHVHDGMHVKAGQVLIELDGTSVEADRMRIRNELGSARLDAALARAMIEAVDDDRKPVMSRPAGTSETDWLESLQQLEGHFREYRSKMSLLDADILQKQASLRSTQEVVRKLEKSLPIVQQRAQNFRKLSEADNVPQDLFLQREQARLDMEGDLASNRSKLKEIEASLVAAREQKTALMAETRRAHLDSLDEATRKISGLEQELVKADSRNSLMKLTAPVDGTVQQLAVHTVGGVVTEAQALMAVVPDEDALEVEAMVDNQDIGFIREGQNAEIKIQTFSYTKYGLIHGTVTSVSSDAINDDKKGLIYSARVRMAKRSMNIDGRTVNLTPGMAVTVEVKTGQRRLIEFFLNPLLQVRHDSLRER</sequence>